<name>A0A2T3MWG8_9GAMM</name>
<dbReference type="AlphaFoldDB" id="A0A2T3MWG8"/>
<dbReference type="Proteomes" id="UP000240904">
    <property type="component" value="Unassembled WGS sequence"/>
</dbReference>
<reference evidence="2 3" key="1">
    <citation type="submission" date="2018-03" db="EMBL/GenBank/DDBJ databases">
        <title>Whole genome sequencing of Histamine producing bacteria.</title>
        <authorList>
            <person name="Butler K."/>
        </authorList>
    </citation>
    <scope>NUCLEOTIDE SEQUENCE [LARGE SCALE GENOMIC DNA]</scope>
    <source>
        <strain evidence="2 3">DSM 16190</strain>
    </source>
</reference>
<accession>A0A2T3MWG8</accession>
<keyword evidence="1" id="KW-0732">Signal</keyword>
<evidence type="ECO:0000256" key="1">
    <source>
        <dbReference type="SAM" id="SignalP"/>
    </source>
</evidence>
<organism evidence="2 3">
    <name type="scientific">Photobacterium lipolyticum</name>
    <dbReference type="NCBI Taxonomy" id="266810"/>
    <lineage>
        <taxon>Bacteria</taxon>
        <taxon>Pseudomonadati</taxon>
        <taxon>Pseudomonadota</taxon>
        <taxon>Gammaproteobacteria</taxon>
        <taxon>Vibrionales</taxon>
        <taxon>Vibrionaceae</taxon>
        <taxon>Photobacterium</taxon>
    </lineage>
</organism>
<dbReference type="OrthoDB" id="9972605at2"/>
<comment type="caution">
    <text evidence="2">The sequence shown here is derived from an EMBL/GenBank/DDBJ whole genome shotgun (WGS) entry which is preliminary data.</text>
</comment>
<sequence length="72" mass="8254">MRKKIMAVFYTLASVLTLTHIGTRLVTMNNAQLSDQPLYVISQESDTATGEQENQQAVDYLMWAQKYNKQVE</sequence>
<feature type="chain" id="PRO_5015679528" evidence="1">
    <location>
        <begin position="20"/>
        <end position="72"/>
    </location>
</feature>
<gene>
    <name evidence="2" type="ORF">C9I89_13270</name>
</gene>
<dbReference type="EMBL" id="PYMC01000009">
    <property type="protein sequence ID" value="PSW04296.1"/>
    <property type="molecule type" value="Genomic_DNA"/>
</dbReference>
<feature type="signal peptide" evidence="1">
    <location>
        <begin position="1"/>
        <end position="19"/>
    </location>
</feature>
<proteinExistence type="predicted"/>
<evidence type="ECO:0000313" key="3">
    <source>
        <dbReference type="Proteomes" id="UP000240904"/>
    </source>
</evidence>
<evidence type="ECO:0000313" key="2">
    <source>
        <dbReference type="EMBL" id="PSW04296.1"/>
    </source>
</evidence>
<dbReference type="RefSeq" id="WP_107283824.1">
    <property type="nucleotide sequence ID" value="NZ_PYMC01000009.1"/>
</dbReference>
<keyword evidence="3" id="KW-1185">Reference proteome</keyword>
<protein>
    <submittedName>
        <fullName evidence="2">Uncharacterized protein</fullName>
    </submittedName>
</protein>